<protein>
    <submittedName>
        <fullName evidence="2">Uncharacterized protein</fullName>
    </submittedName>
</protein>
<accession>A0A8T0G3T8</accession>
<evidence type="ECO:0000256" key="1">
    <source>
        <dbReference type="SAM" id="Phobius"/>
    </source>
</evidence>
<sequence length="81" mass="9087">MAEKYSLVTEPVVFIMIVVVLMAMAPVVEANMDVIFYNNLNNNKMVMMHCYSNVRDNPPARIFGPTQSFWAFSLLDKGGPG</sequence>
<name>A0A8T0G3T8_CERPU</name>
<dbReference type="AlphaFoldDB" id="A0A8T0G3T8"/>
<dbReference type="Proteomes" id="UP000822688">
    <property type="component" value="Chromosome 12"/>
</dbReference>
<evidence type="ECO:0000313" key="3">
    <source>
        <dbReference type="Proteomes" id="UP000822688"/>
    </source>
</evidence>
<keyword evidence="3" id="KW-1185">Reference proteome</keyword>
<comment type="caution">
    <text evidence="2">The sequence shown here is derived from an EMBL/GenBank/DDBJ whole genome shotgun (WGS) entry which is preliminary data.</text>
</comment>
<proteinExistence type="predicted"/>
<reference evidence="2" key="1">
    <citation type="submission" date="2020-06" db="EMBL/GenBank/DDBJ databases">
        <title>WGS assembly of Ceratodon purpureus strain R40.</title>
        <authorList>
            <person name="Carey S.B."/>
            <person name="Jenkins J."/>
            <person name="Shu S."/>
            <person name="Lovell J.T."/>
            <person name="Sreedasyam A."/>
            <person name="Maumus F."/>
            <person name="Tiley G.P."/>
            <person name="Fernandez-Pozo N."/>
            <person name="Barry K."/>
            <person name="Chen C."/>
            <person name="Wang M."/>
            <person name="Lipzen A."/>
            <person name="Daum C."/>
            <person name="Saski C.A."/>
            <person name="Payton A.C."/>
            <person name="Mcbreen J.C."/>
            <person name="Conrad R.E."/>
            <person name="Kollar L.M."/>
            <person name="Olsson S."/>
            <person name="Huttunen S."/>
            <person name="Landis J.B."/>
            <person name="Wickett N.J."/>
            <person name="Johnson M.G."/>
            <person name="Rensing S.A."/>
            <person name="Grimwood J."/>
            <person name="Schmutz J."/>
            <person name="Mcdaniel S.F."/>
        </authorList>
    </citation>
    <scope>NUCLEOTIDE SEQUENCE</scope>
    <source>
        <strain evidence="2">R40</strain>
    </source>
</reference>
<keyword evidence="1" id="KW-0812">Transmembrane</keyword>
<organism evidence="2 3">
    <name type="scientific">Ceratodon purpureus</name>
    <name type="common">Fire moss</name>
    <name type="synonym">Dicranum purpureum</name>
    <dbReference type="NCBI Taxonomy" id="3225"/>
    <lineage>
        <taxon>Eukaryota</taxon>
        <taxon>Viridiplantae</taxon>
        <taxon>Streptophyta</taxon>
        <taxon>Embryophyta</taxon>
        <taxon>Bryophyta</taxon>
        <taxon>Bryophytina</taxon>
        <taxon>Bryopsida</taxon>
        <taxon>Dicranidae</taxon>
        <taxon>Pseudoditrichales</taxon>
        <taxon>Ditrichaceae</taxon>
        <taxon>Ceratodon</taxon>
    </lineage>
</organism>
<evidence type="ECO:0000313" key="2">
    <source>
        <dbReference type="EMBL" id="KAG0553740.1"/>
    </source>
</evidence>
<keyword evidence="1" id="KW-0472">Membrane</keyword>
<dbReference type="EMBL" id="CM026433">
    <property type="protein sequence ID" value="KAG0553740.1"/>
    <property type="molecule type" value="Genomic_DNA"/>
</dbReference>
<keyword evidence="1" id="KW-1133">Transmembrane helix</keyword>
<gene>
    <name evidence="2" type="ORF">KC19_12G035500</name>
</gene>
<feature type="transmembrane region" description="Helical" evidence="1">
    <location>
        <begin position="12"/>
        <end position="37"/>
    </location>
</feature>